<feature type="region of interest" description="Disordered" evidence="1">
    <location>
        <begin position="1"/>
        <end position="51"/>
    </location>
</feature>
<gene>
    <name evidence="2" type="ORF">XAT740_LOCUS53560</name>
</gene>
<dbReference type="AlphaFoldDB" id="A0A816DZT1"/>
<evidence type="ECO:0000256" key="1">
    <source>
        <dbReference type="SAM" id="MobiDB-lite"/>
    </source>
</evidence>
<evidence type="ECO:0000313" key="3">
    <source>
        <dbReference type="Proteomes" id="UP000663828"/>
    </source>
</evidence>
<name>A0A816DZT1_ADIRI</name>
<evidence type="ECO:0000313" key="2">
    <source>
        <dbReference type="EMBL" id="CAF1642456.1"/>
    </source>
</evidence>
<protein>
    <submittedName>
        <fullName evidence="2">Uncharacterized protein</fullName>
    </submittedName>
</protein>
<comment type="caution">
    <text evidence="2">The sequence shown here is derived from an EMBL/GenBank/DDBJ whole genome shotgun (WGS) entry which is preliminary data.</text>
</comment>
<proteinExistence type="predicted"/>
<keyword evidence="3" id="KW-1185">Reference proteome</keyword>
<accession>A0A816DZT1</accession>
<dbReference type="EMBL" id="CAJNOR010009231">
    <property type="protein sequence ID" value="CAF1642456.1"/>
    <property type="molecule type" value="Genomic_DNA"/>
</dbReference>
<sequence>MGKVHMLHPSSGRVNFEGVPAQVTNNNSSAEASKTASSDEQDRLAAEKQDIAEKTKNAIDIAAASESQIASNNTTTNL</sequence>
<feature type="compositionally biased region" description="Basic and acidic residues" evidence="1">
    <location>
        <begin position="40"/>
        <end position="51"/>
    </location>
</feature>
<reference evidence="2" key="1">
    <citation type="submission" date="2021-02" db="EMBL/GenBank/DDBJ databases">
        <authorList>
            <person name="Nowell W R."/>
        </authorList>
    </citation>
    <scope>NUCLEOTIDE SEQUENCE</scope>
</reference>
<dbReference type="Proteomes" id="UP000663828">
    <property type="component" value="Unassembled WGS sequence"/>
</dbReference>
<organism evidence="2 3">
    <name type="scientific">Adineta ricciae</name>
    <name type="common">Rotifer</name>
    <dbReference type="NCBI Taxonomy" id="249248"/>
    <lineage>
        <taxon>Eukaryota</taxon>
        <taxon>Metazoa</taxon>
        <taxon>Spiralia</taxon>
        <taxon>Gnathifera</taxon>
        <taxon>Rotifera</taxon>
        <taxon>Eurotatoria</taxon>
        <taxon>Bdelloidea</taxon>
        <taxon>Adinetida</taxon>
        <taxon>Adinetidae</taxon>
        <taxon>Adineta</taxon>
    </lineage>
</organism>
<feature type="compositionally biased region" description="Polar residues" evidence="1">
    <location>
        <begin position="22"/>
        <end position="38"/>
    </location>
</feature>